<gene>
    <name evidence="4" type="ORF">UCREL1_3969</name>
</gene>
<dbReference type="OrthoDB" id="627829at2759"/>
<dbReference type="GO" id="GO:0044283">
    <property type="term" value="P:small molecule biosynthetic process"/>
    <property type="evidence" value="ECO:0007669"/>
    <property type="project" value="UniProtKB-ARBA"/>
</dbReference>
<dbReference type="OMA" id="QRINPFE"/>
<dbReference type="PROSITE" id="PS51471">
    <property type="entry name" value="FE2OG_OXY"/>
    <property type="match status" value="1"/>
</dbReference>
<evidence type="ECO:0000256" key="2">
    <source>
        <dbReference type="RuleBase" id="RU003682"/>
    </source>
</evidence>
<reference evidence="5" key="1">
    <citation type="journal article" date="2013" name="Genome Announc.">
        <title>Draft genome sequence of the grapevine dieback fungus Eutypa lata UCR-EL1.</title>
        <authorList>
            <person name="Blanco-Ulate B."/>
            <person name="Rolshausen P.E."/>
            <person name="Cantu D."/>
        </authorList>
    </citation>
    <scope>NUCLEOTIDE SEQUENCE [LARGE SCALE GENOMIC DNA]</scope>
    <source>
        <strain evidence="5">UCR-EL1</strain>
    </source>
</reference>
<dbReference type="SUPFAM" id="SSF51197">
    <property type="entry name" value="Clavaminate synthase-like"/>
    <property type="match status" value="1"/>
</dbReference>
<dbReference type="Gene3D" id="2.60.120.330">
    <property type="entry name" value="B-lactam Antibiotic, Isopenicillin N Synthase, Chain"/>
    <property type="match status" value="1"/>
</dbReference>
<dbReference type="Pfam" id="PF14226">
    <property type="entry name" value="DIOX_N"/>
    <property type="match status" value="1"/>
</dbReference>
<evidence type="ECO:0000313" key="5">
    <source>
        <dbReference type="Proteomes" id="UP000012174"/>
    </source>
</evidence>
<dbReference type="PRINTS" id="PR00682">
    <property type="entry name" value="IPNSYNTHASE"/>
</dbReference>
<dbReference type="InterPro" id="IPR044861">
    <property type="entry name" value="IPNS-like_FE2OG_OXY"/>
</dbReference>
<dbReference type="Proteomes" id="UP000012174">
    <property type="component" value="Unassembled WGS sequence"/>
</dbReference>
<dbReference type="InterPro" id="IPR027443">
    <property type="entry name" value="IPNS-like_sf"/>
</dbReference>
<evidence type="ECO:0000313" key="4">
    <source>
        <dbReference type="EMBL" id="EMR69009.1"/>
    </source>
</evidence>
<organism evidence="4 5">
    <name type="scientific">Eutypa lata (strain UCR-EL1)</name>
    <name type="common">Grapevine dieback disease fungus</name>
    <name type="synonym">Eutypa armeniacae</name>
    <dbReference type="NCBI Taxonomy" id="1287681"/>
    <lineage>
        <taxon>Eukaryota</taxon>
        <taxon>Fungi</taxon>
        <taxon>Dikarya</taxon>
        <taxon>Ascomycota</taxon>
        <taxon>Pezizomycotina</taxon>
        <taxon>Sordariomycetes</taxon>
        <taxon>Xylariomycetidae</taxon>
        <taxon>Xylariales</taxon>
        <taxon>Diatrypaceae</taxon>
        <taxon>Eutypa</taxon>
    </lineage>
</organism>
<dbReference type="InterPro" id="IPR050231">
    <property type="entry name" value="Iron_ascorbate_oxido_reductase"/>
</dbReference>
<dbReference type="HOGENOM" id="CLU_010119_6_3_1"/>
<dbReference type="PANTHER" id="PTHR47990">
    <property type="entry name" value="2-OXOGLUTARATE (2OG) AND FE(II)-DEPENDENT OXYGENASE SUPERFAMILY PROTEIN-RELATED"/>
    <property type="match status" value="1"/>
</dbReference>
<keyword evidence="2" id="KW-0479">Metal-binding</keyword>
<dbReference type="GO" id="GO:0016491">
    <property type="term" value="F:oxidoreductase activity"/>
    <property type="evidence" value="ECO:0007669"/>
    <property type="project" value="UniProtKB-KW"/>
</dbReference>
<dbReference type="GO" id="GO:0046872">
    <property type="term" value="F:metal ion binding"/>
    <property type="evidence" value="ECO:0007669"/>
    <property type="project" value="UniProtKB-KW"/>
</dbReference>
<dbReference type="KEGG" id="ela:UCREL1_3969"/>
<sequence length="378" mass="42764">MTTMEVLPRPELSHIPTTKLRLASGNGPIYRTVLRTPLRDADPSEIPVIDISGIFSKSTTDRQDLAGQVRDAATNNGFFYIKNHGIPSHVTSDAHEACLEFFRQPREIKERASSANSKHFNGYKPPGSQRVNPFESVDVRETFSWTYDPKFDPTVEDPSAIPPEVARHLRCEDYHWDATSNNPHFKEAIVTYWRSCLAVARELVKIFALSLDLPEDFFAAKFQYPDAALALNYYPGISAPQSPDDPNAQVSIGSHTDFQLFTMLWQDAIGGLQVLNRQGQWINAKPIPGTFVVNIADYMQRITNDRYVSTVHRAQNWSGQERISMPFFFGFSPNESCGVLDSCVDEGQEKKYDEITCIEWVKKRVAMMHQTEPTHGES</sequence>
<keyword evidence="2" id="KW-0408">Iron</keyword>
<evidence type="ECO:0000256" key="1">
    <source>
        <dbReference type="ARBA" id="ARBA00008056"/>
    </source>
</evidence>
<dbReference type="AlphaFoldDB" id="M7SR94"/>
<protein>
    <submittedName>
        <fullName evidence="4">Putative 2og-fe oxygenase superfamily protein</fullName>
    </submittedName>
</protein>
<dbReference type="Pfam" id="PF03171">
    <property type="entry name" value="2OG-FeII_Oxy"/>
    <property type="match status" value="1"/>
</dbReference>
<evidence type="ECO:0000259" key="3">
    <source>
        <dbReference type="PROSITE" id="PS51471"/>
    </source>
</evidence>
<proteinExistence type="inferred from homology"/>
<keyword evidence="5" id="KW-1185">Reference proteome</keyword>
<dbReference type="EMBL" id="KB706143">
    <property type="protein sequence ID" value="EMR69009.1"/>
    <property type="molecule type" value="Genomic_DNA"/>
</dbReference>
<accession>M7SR94</accession>
<feature type="domain" description="Fe2OG dioxygenase" evidence="3">
    <location>
        <begin position="224"/>
        <end position="331"/>
    </location>
</feature>
<dbReference type="InterPro" id="IPR005123">
    <property type="entry name" value="Oxoglu/Fe-dep_dioxygenase_dom"/>
</dbReference>
<name>M7SR94_EUTLA</name>
<dbReference type="eggNOG" id="KOG0143">
    <property type="taxonomic scope" value="Eukaryota"/>
</dbReference>
<keyword evidence="2" id="KW-0560">Oxidoreductase</keyword>
<dbReference type="InterPro" id="IPR026992">
    <property type="entry name" value="DIOX_N"/>
</dbReference>
<comment type="similarity">
    <text evidence="1 2">Belongs to the iron/ascorbate-dependent oxidoreductase family.</text>
</comment>